<organism evidence="1 2">
    <name type="scientific">Oryza sativa subsp. indica</name>
    <name type="common">Rice</name>
    <dbReference type="NCBI Taxonomy" id="39946"/>
    <lineage>
        <taxon>Eukaryota</taxon>
        <taxon>Viridiplantae</taxon>
        <taxon>Streptophyta</taxon>
        <taxon>Embryophyta</taxon>
        <taxon>Tracheophyta</taxon>
        <taxon>Spermatophyta</taxon>
        <taxon>Magnoliopsida</taxon>
        <taxon>Liliopsida</taxon>
        <taxon>Poales</taxon>
        <taxon>Poaceae</taxon>
        <taxon>BOP clade</taxon>
        <taxon>Oryzoideae</taxon>
        <taxon>Oryzeae</taxon>
        <taxon>Oryzinae</taxon>
        <taxon>Oryza</taxon>
        <taxon>Oryza sativa</taxon>
    </lineage>
</organism>
<proteinExistence type="predicted"/>
<gene>
    <name evidence="1" type="ORF">OsI_37033</name>
</gene>
<dbReference type="Gramene" id="BGIOSGA035715-TA">
    <property type="protein sequence ID" value="BGIOSGA035715-PA"/>
    <property type="gene ID" value="BGIOSGA035715"/>
</dbReference>
<name>A2ZGY4_ORYSI</name>
<evidence type="ECO:0000313" key="2">
    <source>
        <dbReference type="Proteomes" id="UP000007015"/>
    </source>
</evidence>
<dbReference type="OMA" id="GCHNKDI"/>
<protein>
    <submittedName>
        <fullName evidence="1">Uncharacterized protein</fullName>
    </submittedName>
</protein>
<dbReference type="AlphaFoldDB" id="A2ZGY4"/>
<sequence length="78" mass="8441">MAVGGDDVAWMLKLSRTLELLGPEETSETILAFSNFSKDGCHNKDIFCGDPGDGSNRDVSADKTKTNLHDLVSTNLKL</sequence>
<keyword evidence="2" id="KW-1185">Reference proteome</keyword>
<dbReference type="HOGENOM" id="CLU_2626329_0_0_1"/>
<reference evidence="1 2" key="1">
    <citation type="journal article" date="2005" name="PLoS Biol.">
        <title>The genomes of Oryza sativa: a history of duplications.</title>
        <authorList>
            <person name="Yu J."/>
            <person name="Wang J."/>
            <person name="Lin W."/>
            <person name="Li S."/>
            <person name="Li H."/>
            <person name="Zhou J."/>
            <person name="Ni P."/>
            <person name="Dong W."/>
            <person name="Hu S."/>
            <person name="Zeng C."/>
            <person name="Zhang J."/>
            <person name="Zhang Y."/>
            <person name="Li R."/>
            <person name="Xu Z."/>
            <person name="Li S."/>
            <person name="Li X."/>
            <person name="Zheng H."/>
            <person name="Cong L."/>
            <person name="Lin L."/>
            <person name="Yin J."/>
            <person name="Geng J."/>
            <person name="Li G."/>
            <person name="Shi J."/>
            <person name="Liu J."/>
            <person name="Lv H."/>
            <person name="Li J."/>
            <person name="Wang J."/>
            <person name="Deng Y."/>
            <person name="Ran L."/>
            <person name="Shi X."/>
            <person name="Wang X."/>
            <person name="Wu Q."/>
            <person name="Li C."/>
            <person name="Ren X."/>
            <person name="Wang J."/>
            <person name="Wang X."/>
            <person name="Li D."/>
            <person name="Liu D."/>
            <person name="Zhang X."/>
            <person name="Ji Z."/>
            <person name="Zhao W."/>
            <person name="Sun Y."/>
            <person name="Zhang Z."/>
            <person name="Bao J."/>
            <person name="Han Y."/>
            <person name="Dong L."/>
            <person name="Ji J."/>
            <person name="Chen P."/>
            <person name="Wu S."/>
            <person name="Liu J."/>
            <person name="Xiao Y."/>
            <person name="Bu D."/>
            <person name="Tan J."/>
            <person name="Yang L."/>
            <person name="Ye C."/>
            <person name="Zhang J."/>
            <person name="Xu J."/>
            <person name="Zhou Y."/>
            <person name="Yu Y."/>
            <person name="Zhang B."/>
            <person name="Zhuang S."/>
            <person name="Wei H."/>
            <person name="Liu B."/>
            <person name="Lei M."/>
            <person name="Yu H."/>
            <person name="Li Y."/>
            <person name="Xu H."/>
            <person name="Wei S."/>
            <person name="He X."/>
            <person name="Fang L."/>
            <person name="Zhang Z."/>
            <person name="Zhang Y."/>
            <person name="Huang X."/>
            <person name="Su Z."/>
            <person name="Tong W."/>
            <person name="Li J."/>
            <person name="Tong Z."/>
            <person name="Li S."/>
            <person name="Ye J."/>
            <person name="Wang L."/>
            <person name="Fang L."/>
            <person name="Lei T."/>
            <person name="Chen C."/>
            <person name="Chen H."/>
            <person name="Xu Z."/>
            <person name="Li H."/>
            <person name="Huang H."/>
            <person name="Zhang F."/>
            <person name="Xu H."/>
            <person name="Li N."/>
            <person name="Zhao C."/>
            <person name="Li S."/>
            <person name="Dong L."/>
            <person name="Huang Y."/>
            <person name="Li L."/>
            <person name="Xi Y."/>
            <person name="Qi Q."/>
            <person name="Li W."/>
            <person name="Zhang B."/>
            <person name="Hu W."/>
            <person name="Zhang Y."/>
            <person name="Tian X."/>
            <person name="Jiao Y."/>
            <person name="Liang X."/>
            <person name="Jin J."/>
            <person name="Gao L."/>
            <person name="Zheng W."/>
            <person name="Hao B."/>
            <person name="Liu S."/>
            <person name="Wang W."/>
            <person name="Yuan L."/>
            <person name="Cao M."/>
            <person name="McDermott J."/>
            <person name="Samudrala R."/>
            <person name="Wang J."/>
            <person name="Wong G.K."/>
            <person name="Yang H."/>
        </authorList>
    </citation>
    <scope>NUCLEOTIDE SEQUENCE [LARGE SCALE GENOMIC DNA]</scope>
    <source>
        <strain evidence="2">cv. 93-11</strain>
    </source>
</reference>
<dbReference type="Proteomes" id="UP000007015">
    <property type="component" value="Chromosome 11"/>
</dbReference>
<evidence type="ECO:0000313" key="1">
    <source>
        <dbReference type="EMBL" id="EAY81868.1"/>
    </source>
</evidence>
<dbReference type="EMBL" id="CM000136">
    <property type="protein sequence ID" value="EAY81868.1"/>
    <property type="molecule type" value="Genomic_DNA"/>
</dbReference>
<accession>A2ZGY4</accession>